<keyword evidence="4" id="KW-1185">Reference proteome</keyword>
<feature type="transmembrane region" description="Helical" evidence="2">
    <location>
        <begin position="15"/>
        <end position="34"/>
    </location>
</feature>
<feature type="compositionally biased region" description="Low complexity" evidence="1">
    <location>
        <begin position="107"/>
        <end position="140"/>
    </location>
</feature>
<dbReference type="RefSeq" id="WP_136694259.1">
    <property type="nucleotide sequence ID" value="NZ_SSHH01000003.1"/>
</dbReference>
<keyword evidence="2" id="KW-1133">Transmembrane helix</keyword>
<dbReference type="EMBL" id="SSHH01000003">
    <property type="protein sequence ID" value="TIX49782.1"/>
    <property type="molecule type" value="Genomic_DNA"/>
</dbReference>
<accession>A0A4T3F0R2</accession>
<dbReference type="Gene3D" id="3.30.1150.10">
    <property type="match status" value="1"/>
</dbReference>
<dbReference type="SUPFAM" id="SSF74653">
    <property type="entry name" value="TolA/TonB C-terminal domain"/>
    <property type="match status" value="1"/>
</dbReference>
<evidence type="ECO:0000313" key="3">
    <source>
        <dbReference type="EMBL" id="TIX49782.1"/>
    </source>
</evidence>
<dbReference type="Proteomes" id="UP000309389">
    <property type="component" value="Unassembled WGS sequence"/>
</dbReference>
<reference evidence="3 4" key="1">
    <citation type="submission" date="2019-04" db="EMBL/GenBank/DDBJ databases">
        <title>Altererythrobacter aquimixticola sp. nov., isolated from sediment of junction between the ocean and a freshwater spring.</title>
        <authorList>
            <person name="Yoon J.-H."/>
        </authorList>
    </citation>
    <scope>NUCLEOTIDE SEQUENCE [LARGE SCALE GENOMIC DNA]</scope>
    <source>
        <strain evidence="3 4">SSKS-13</strain>
    </source>
</reference>
<protein>
    <submittedName>
        <fullName evidence="3">Energy transducer TonB</fullName>
    </submittedName>
</protein>
<name>A0A4T3F0R2_9SPHN</name>
<comment type="caution">
    <text evidence="3">The sequence shown here is derived from an EMBL/GenBank/DDBJ whole genome shotgun (WGS) entry which is preliminary data.</text>
</comment>
<evidence type="ECO:0000313" key="4">
    <source>
        <dbReference type="Proteomes" id="UP000309389"/>
    </source>
</evidence>
<feature type="compositionally biased region" description="Low complexity" evidence="1">
    <location>
        <begin position="81"/>
        <end position="97"/>
    </location>
</feature>
<dbReference type="AlphaFoldDB" id="A0A4T3F0R2"/>
<dbReference type="OrthoDB" id="7161229at2"/>
<evidence type="ECO:0000256" key="2">
    <source>
        <dbReference type="SAM" id="Phobius"/>
    </source>
</evidence>
<evidence type="ECO:0000256" key="1">
    <source>
        <dbReference type="SAM" id="MobiDB-lite"/>
    </source>
</evidence>
<keyword evidence="2" id="KW-0472">Membrane</keyword>
<feature type="region of interest" description="Disordered" evidence="1">
    <location>
        <begin position="50"/>
        <end position="172"/>
    </location>
</feature>
<keyword evidence="2" id="KW-0812">Transmembrane</keyword>
<gene>
    <name evidence="3" type="ORF">E5222_13310</name>
</gene>
<sequence length="271" mass="29204">MAPFATLSREEKTGLVVAGAAHAAILVALMVQVGSERDFTPPQRIDVSLATDVSLESTAPDPSDQPAAAMAPELSDLPSQESTPLETVVPEPVTQPTTAPPRPAPSPRTQRVAQPTPTPTPRATQTQAPRPQPTQTQRATGSRLNDNFLEGMSDSTGTQGQAGERPSAQQQASIDAAIIRQLKPHWTPPSGVEVERLVTRVRFRLNRDGSLNGTPEVLATTGETDANRTQVNRHREQAIRAVRLASPFNLPERFYSGWSTVTVNFNNELAQ</sequence>
<proteinExistence type="predicted"/>
<organism evidence="3 4">
    <name type="scientific">Alteraurantiacibacter aquimixticola</name>
    <dbReference type="NCBI Taxonomy" id="2489173"/>
    <lineage>
        <taxon>Bacteria</taxon>
        <taxon>Pseudomonadati</taxon>
        <taxon>Pseudomonadota</taxon>
        <taxon>Alphaproteobacteria</taxon>
        <taxon>Sphingomonadales</taxon>
        <taxon>Erythrobacteraceae</taxon>
        <taxon>Alteraurantiacibacter</taxon>
    </lineage>
</organism>